<dbReference type="GO" id="GO:0016787">
    <property type="term" value="F:hydrolase activity"/>
    <property type="evidence" value="ECO:0007669"/>
    <property type="project" value="UniProtKB-KW"/>
</dbReference>
<keyword evidence="5" id="KW-0479">Metal-binding</keyword>
<evidence type="ECO:0000313" key="9">
    <source>
        <dbReference type="EMBL" id="KAL2098348.1"/>
    </source>
</evidence>
<evidence type="ECO:0000259" key="8">
    <source>
        <dbReference type="Pfam" id="PF13359"/>
    </source>
</evidence>
<dbReference type="Proteomes" id="UP001591681">
    <property type="component" value="Unassembled WGS sequence"/>
</dbReference>
<reference evidence="9 10" key="1">
    <citation type="submission" date="2024-09" db="EMBL/GenBank/DDBJ databases">
        <title>A chromosome-level genome assembly of Gray's grenadier anchovy, Coilia grayii.</title>
        <authorList>
            <person name="Fu Z."/>
        </authorList>
    </citation>
    <scope>NUCLEOTIDE SEQUENCE [LARGE SCALE GENOMIC DNA]</scope>
    <source>
        <strain evidence="9">G4</strain>
        <tissue evidence="9">Muscle</tissue>
    </source>
</reference>
<evidence type="ECO:0000256" key="2">
    <source>
        <dbReference type="ARBA" id="ARBA00004123"/>
    </source>
</evidence>
<evidence type="ECO:0000256" key="7">
    <source>
        <dbReference type="ARBA" id="ARBA00023242"/>
    </source>
</evidence>
<comment type="caution">
    <text evidence="9">The sequence shown here is derived from an EMBL/GenBank/DDBJ whole genome shotgun (WGS) entry which is preliminary data.</text>
</comment>
<dbReference type="InterPro" id="IPR027806">
    <property type="entry name" value="HARBI1_dom"/>
</dbReference>
<comment type="similarity">
    <text evidence="3">Belongs to the HARBI1 family.</text>
</comment>
<evidence type="ECO:0000256" key="4">
    <source>
        <dbReference type="ARBA" id="ARBA00022722"/>
    </source>
</evidence>
<dbReference type="PANTHER" id="PTHR22930">
    <property type="match status" value="1"/>
</dbReference>
<dbReference type="AlphaFoldDB" id="A0ABD1KH03"/>
<dbReference type="GO" id="GO:0004518">
    <property type="term" value="F:nuclease activity"/>
    <property type="evidence" value="ECO:0007669"/>
    <property type="project" value="UniProtKB-KW"/>
</dbReference>
<accession>A0ABD1KH03</accession>
<dbReference type="Pfam" id="PF13359">
    <property type="entry name" value="DDE_Tnp_4"/>
    <property type="match status" value="1"/>
</dbReference>
<evidence type="ECO:0000313" key="10">
    <source>
        <dbReference type="Proteomes" id="UP001591681"/>
    </source>
</evidence>
<sequence length="413" mass="46824">MDRRRALALALIEFDRESNRQENRSVWVHEILKERKRHGEYHHPVQELRLDNGRFKAYFRMSRQDFDNLLSIVRPTITKQDTNYRDSIGPAERLSIFSIGPCLMTPLSFQILYLATGDSYRSIAFSYRVGFSTVVGIVQEVCEALWSCLVQDYMPFPKGEKWRAIAEDFAMICGFPNCVGAIDGKHIIIQAPANSGSMYYNYKGSYSIVFLAMVDARYRFLMVDVGAYGKSSDGGTLSLSAFGRALRNNTLGLPSDKPLPGTDRAMPYVFVADEAFLLCANMMRPYPWLNLAPEQRVFNYRLSTAWRMVECAFGILASQWRVYRRSLGVSPETAEKVVKATCILHNYIRGHSEEEDPSTLSFMPPESSPGMQCVGQVSSNRASQEALAVRDRFTSYFSSPIGRASWQNVQNES</sequence>
<dbReference type="GO" id="GO:0005634">
    <property type="term" value="C:nucleus"/>
    <property type="evidence" value="ECO:0007669"/>
    <property type="project" value="UniProtKB-SubCell"/>
</dbReference>
<gene>
    <name evidence="9" type="ORF">ACEWY4_007555</name>
</gene>
<evidence type="ECO:0000256" key="1">
    <source>
        <dbReference type="ARBA" id="ARBA00001968"/>
    </source>
</evidence>
<dbReference type="GO" id="GO:0046872">
    <property type="term" value="F:metal ion binding"/>
    <property type="evidence" value="ECO:0007669"/>
    <property type="project" value="UniProtKB-KW"/>
</dbReference>
<keyword evidence="7" id="KW-0539">Nucleus</keyword>
<proteinExistence type="inferred from homology"/>
<keyword evidence="10" id="KW-1185">Reference proteome</keyword>
<comment type="subcellular location">
    <subcellularLocation>
        <location evidence="2">Nucleus</location>
    </subcellularLocation>
</comment>
<dbReference type="InterPro" id="IPR045249">
    <property type="entry name" value="HARBI1-like"/>
</dbReference>
<protein>
    <recommendedName>
        <fullName evidence="8">DDE Tnp4 domain-containing protein</fullName>
    </recommendedName>
</protein>
<comment type="cofactor">
    <cofactor evidence="1">
        <name>a divalent metal cation</name>
        <dbReference type="ChEBI" id="CHEBI:60240"/>
    </cofactor>
</comment>
<keyword evidence="4" id="KW-0540">Nuclease</keyword>
<name>A0ABD1KH03_9TELE</name>
<organism evidence="9 10">
    <name type="scientific">Coilia grayii</name>
    <name type="common">Gray's grenadier anchovy</name>
    <dbReference type="NCBI Taxonomy" id="363190"/>
    <lineage>
        <taxon>Eukaryota</taxon>
        <taxon>Metazoa</taxon>
        <taxon>Chordata</taxon>
        <taxon>Craniata</taxon>
        <taxon>Vertebrata</taxon>
        <taxon>Euteleostomi</taxon>
        <taxon>Actinopterygii</taxon>
        <taxon>Neopterygii</taxon>
        <taxon>Teleostei</taxon>
        <taxon>Clupei</taxon>
        <taxon>Clupeiformes</taxon>
        <taxon>Clupeoidei</taxon>
        <taxon>Engraulidae</taxon>
        <taxon>Coilinae</taxon>
        <taxon>Coilia</taxon>
    </lineage>
</organism>
<dbReference type="PANTHER" id="PTHR22930:SF279">
    <property type="entry name" value="SIMILAR TO ENSANGP00000010363"/>
    <property type="match status" value="1"/>
</dbReference>
<evidence type="ECO:0000256" key="6">
    <source>
        <dbReference type="ARBA" id="ARBA00022801"/>
    </source>
</evidence>
<feature type="domain" description="DDE Tnp4" evidence="8">
    <location>
        <begin position="182"/>
        <end position="346"/>
    </location>
</feature>
<keyword evidence="6" id="KW-0378">Hydrolase</keyword>
<evidence type="ECO:0000256" key="3">
    <source>
        <dbReference type="ARBA" id="ARBA00006958"/>
    </source>
</evidence>
<dbReference type="EMBL" id="JBHFQA010000006">
    <property type="protein sequence ID" value="KAL2098348.1"/>
    <property type="molecule type" value="Genomic_DNA"/>
</dbReference>
<evidence type="ECO:0000256" key="5">
    <source>
        <dbReference type="ARBA" id="ARBA00022723"/>
    </source>
</evidence>